<proteinExistence type="predicted"/>
<dbReference type="PANTHER" id="PTHR12775:SF2">
    <property type="entry name" value="REPLICATION TERMINATION FACTOR 2"/>
    <property type="match status" value="1"/>
</dbReference>
<comment type="caution">
    <text evidence="2">The sequence shown here is derived from an EMBL/GenBank/DDBJ whole genome shotgun (WGS) entry which is preliminary data.</text>
</comment>
<dbReference type="Proteomes" id="UP000708148">
    <property type="component" value="Unassembled WGS sequence"/>
</dbReference>
<evidence type="ECO:0000256" key="1">
    <source>
        <dbReference type="SAM" id="MobiDB-lite"/>
    </source>
</evidence>
<evidence type="ECO:0000313" key="2">
    <source>
        <dbReference type="EMBL" id="CAD7695046.1"/>
    </source>
</evidence>
<protein>
    <recommendedName>
        <fullName evidence="4">Replication termination factor 2</fullName>
    </recommendedName>
</protein>
<dbReference type="AlphaFoldDB" id="A0A8S1IK62"/>
<accession>A0A8S1IK62</accession>
<dbReference type="CDD" id="cd16653">
    <property type="entry name" value="RING-like_Rtf2"/>
    <property type="match status" value="1"/>
</dbReference>
<feature type="region of interest" description="Disordered" evidence="1">
    <location>
        <begin position="242"/>
        <end position="315"/>
    </location>
</feature>
<feature type="compositionally biased region" description="Basic residues" evidence="1">
    <location>
        <begin position="242"/>
        <end position="254"/>
    </location>
</feature>
<keyword evidence="3" id="KW-1185">Reference proteome</keyword>
<sequence length="315" mass="34640">ALRQQLTDKVGLPLPWHRMRLKKFFQGFLQDGVPLLEQGLYHGAQLDLSPTLRGGGGDGGSTGAESRDCYLEMYKTKKADKVDPSEENFARWSCCQLSGEPLGAPCVCDELGTLFNKEAILKGLVHKSLPPSLGHITSLKHLVDLKLTANPTRKTVATNGENYTASKEPLFQCPVTGLGFTGKFGFSALRKTGHVVSQKALKEFPQVVEDLVGEKWEAEDVIPINGTEEEVDVLRERMIKRRQAAKGKKGRKRSRPGEDQQPQNNSAGPKKVKATDFTPANASKHVYASIFSSSRPEDRETYMCRSTGARGVNLT</sequence>
<dbReference type="OrthoDB" id="247013at2759"/>
<dbReference type="PANTHER" id="PTHR12775">
    <property type="entry name" value="PROTEIN C20ORF43 HOMOLOG"/>
    <property type="match status" value="1"/>
</dbReference>
<gene>
    <name evidence="2" type="ORF">OSTQU699_LOCUS407</name>
</gene>
<dbReference type="GO" id="GO:0006274">
    <property type="term" value="P:DNA replication termination"/>
    <property type="evidence" value="ECO:0007669"/>
    <property type="project" value="TreeGrafter"/>
</dbReference>
<evidence type="ECO:0000313" key="3">
    <source>
        <dbReference type="Proteomes" id="UP000708148"/>
    </source>
</evidence>
<name>A0A8S1IK62_9CHLO</name>
<dbReference type="InterPro" id="IPR027799">
    <property type="entry name" value="Rtf2_RING-finger"/>
</dbReference>
<evidence type="ECO:0008006" key="4">
    <source>
        <dbReference type="Google" id="ProtNLM"/>
    </source>
</evidence>
<dbReference type="Pfam" id="PF04641">
    <property type="entry name" value="Rtf2"/>
    <property type="match status" value="1"/>
</dbReference>
<reference evidence="2" key="1">
    <citation type="submission" date="2020-12" db="EMBL/GenBank/DDBJ databases">
        <authorList>
            <person name="Iha C."/>
        </authorList>
    </citation>
    <scope>NUCLEOTIDE SEQUENCE</scope>
</reference>
<dbReference type="GO" id="GO:0005634">
    <property type="term" value="C:nucleus"/>
    <property type="evidence" value="ECO:0007669"/>
    <property type="project" value="TreeGrafter"/>
</dbReference>
<dbReference type="EMBL" id="CAJHUC010000300">
    <property type="protein sequence ID" value="CAD7695046.1"/>
    <property type="molecule type" value="Genomic_DNA"/>
</dbReference>
<organism evidence="2 3">
    <name type="scientific">Ostreobium quekettii</name>
    <dbReference type="NCBI Taxonomy" id="121088"/>
    <lineage>
        <taxon>Eukaryota</taxon>
        <taxon>Viridiplantae</taxon>
        <taxon>Chlorophyta</taxon>
        <taxon>core chlorophytes</taxon>
        <taxon>Ulvophyceae</taxon>
        <taxon>TCBD clade</taxon>
        <taxon>Bryopsidales</taxon>
        <taxon>Ostreobineae</taxon>
        <taxon>Ostreobiaceae</taxon>
        <taxon>Ostreobium</taxon>
    </lineage>
</organism>
<dbReference type="InterPro" id="IPR006735">
    <property type="entry name" value="Rtf2"/>
</dbReference>
<feature type="non-terminal residue" evidence="2">
    <location>
        <position position="1"/>
    </location>
</feature>